<sequence>MANEPTNSGFLLKGGNPLKIRYRGAAPLRHSKILRLLSVIGGGLLAAVGLELFLMPHKLLPGGIAGLSALLSHLTEMRLGLFLFLLNLPFILMSRRQINLRFALYTMLGLICLTAGSLALHHFPAATSEPLPAAIAGGLCLGFGLGISVRFGGITSGSEKQGVRLLNGGPPKSAEMGIMLFNCAILLFGGSLFGWDQAMYSIIAYLLAFEALRFSLRDLSLSQAVWITSSNCEEIRRRLQQSLDREVKLVRSTGPEGQPGTVFCLASRLEEEELASIVHGCDQDSKIVINAARNSRISALFRNHPPG</sequence>
<protein>
    <recommendedName>
        <fullName evidence="9">DUF2179 domain-containing protein</fullName>
    </recommendedName>
</protein>
<evidence type="ECO:0000256" key="3">
    <source>
        <dbReference type="ARBA" id="ARBA00022692"/>
    </source>
</evidence>
<dbReference type="Proteomes" id="UP000596857">
    <property type="component" value="Unassembled WGS sequence"/>
</dbReference>
<dbReference type="PANTHER" id="PTHR33545:SF3">
    <property type="entry name" value="UPF0750 MEMBRANE PROTEIN YQFU"/>
    <property type="match status" value="1"/>
</dbReference>
<dbReference type="Pfam" id="PF02588">
    <property type="entry name" value="YitT_membrane"/>
    <property type="match status" value="1"/>
</dbReference>
<evidence type="ECO:0000256" key="5">
    <source>
        <dbReference type="ARBA" id="ARBA00023136"/>
    </source>
</evidence>
<name>A0ABX1YEJ3_9BACL</name>
<dbReference type="PIRSF" id="PIRSF006483">
    <property type="entry name" value="Membrane_protein_YitT"/>
    <property type="match status" value="1"/>
</dbReference>
<reference evidence="7 8" key="1">
    <citation type="submission" date="2019-10" db="EMBL/GenBank/DDBJ databases">
        <title>Description of Paenibacillus terricola sp. nov.</title>
        <authorList>
            <person name="Carlier A."/>
            <person name="Qi S."/>
        </authorList>
    </citation>
    <scope>NUCLEOTIDE SEQUENCE [LARGE SCALE GENOMIC DNA]</scope>
    <source>
        <strain evidence="7 8">LMG 31459</strain>
    </source>
</reference>
<keyword evidence="3 6" id="KW-0812">Transmembrane</keyword>
<evidence type="ECO:0000256" key="4">
    <source>
        <dbReference type="ARBA" id="ARBA00022989"/>
    </source>
</evidence>
<evidence type="ECO:0000256" key="6">
    <source>
        <dbReference type="SAM" id="Phobius"/>
    </source>
</evidence>
<dbReference type="InterPro" id="IPR003740">
    <property type="entry name" value="YitT"/>
</dbReference>
<keyword evidence="8" id="KW-1185">Reference proteome</keyword>
<keyword evidence="5 6" id="KW-0472">Membrane</keyword>
<dbReference type="PANTHER" id="PTHR33545">
    <property type="entry name" value="UPF0750 MEMBRANE PROTEIN YITT-RELATED"/>
    <property type="match status" value="1"/>
</dbReference>
<gene>
    <name evidence="7" type="ORF">GC101_05360</name>
</gene>
<dbReference type="InterPro" id="IPR051461">
    <property type="entry name" value="UPF0750_membrane"/>
</dbReference>
<keyword evidence="2" id="KW-1003">Cell membrane</keyword>
<evidence type="ECO:0000256" key="2">
    <source>
        <dbReference type="ARBA" id="ARBA00022475"/>
    </source>
</evidence>
<dbReference type="EMBL" id="WHOB01000018">
    <property type="protein sequence ID" value="NOU78305.1"/>
    <property type="molecule type" value="Genomic_DNA"/>
</dbReference>
<evidence type="ECO:0008006" key="9">
    <source>
        <dbReference type="Google" id="ProtNLM"/>
    </source>
</evidence>
<feature type="transmembrane region" description="Helical" evidence="6">
    <location>
        <begin position="174"/>
        <end position="193"/>
    </location>
</feature>
<evidence type="ECO:0000256" key="1">
    <source>
        <dbReference type="ARBA" id="ARBA00004651"/>
    </source>
</evidence>
<keyword evidence="4 6" id="KW-1133">Transmembrane helix</keyword>
<feature type="transmembrane region" description="Helical" evidence="6">
    <location>
        <begin position="133"/>
        <end position="153"/>
    </location>
</feature>
<accession>A0ABX1YEJ3</accession>
<evidence type="ECO:0000313" key="7">
    <source>
        <dbReference type="EMBL" id="NOU78305.1"/>
    </source>
</evidence>
<proteinExistence type="predicted"/>
<feature type="transmembrane region" description="Helical" evidence="6">
    <location>
        <begin position="33"/>
        <end position="55"/>
    </location>
</feature>
<comment type="subcellular location">
    <subcellularLocation>
        <location evidence="1">Cell membrane</location>
        <topology evidence="1">Multi-pass membrane protein</topology>
    </subcellularLocation>
</comment>
<feature type="transmembrane region" description="Helical" evidence="6">
    <location>
        <begin position="67"/>
        <end position="90"/>
    </location>
</feature>
<comment type="caution">
    <text evidence="7">The sequence shown here is derived from an EMBL/GenBank/DDBJ whole genome shotgun (WGS) entry which is preliminary data.</text>
</comment>
<organism evidence="7 8">
    <name type="scientific">Paenibacillus phytohabitans</name>
    <dbReference type="NCBI Taxonomy" id="2654978"/>
    <lineage>
        <taxon>Bacteria</taxon>
        <taxon>Bacillati</taxon>
        <taxon>Bacillota</taxon>
        <taxon>Bacilli</taxon>
        <taxon>Bacillales</taxon>
        <taxon>Paenibacillaceae</taxon>
        <taxon>Paenibacillus</taxon>
    </lineage>
</organism>
<feature type="transmembrane region" description="Helical" evidence="6">
    <location>
        <begin position="102"/>
        <end position="121"/>
    </location>
</feature>
<evidence type="ECO:0000313" key="8">
    <source>
        <dbReference type="Proteomes" id="UP000596857"/>
    </source>
</evidence>